<keyword evidence="2" id="KW-0889">Transcription antitermination</keyword>
<sequence length="127" mass="14485">MKKKQDPRHLERIKAMQELFAWLFTPNQKPQSKLAQATIKKLKVINPLIEKHAPCWPLETVSSLDLSILRLAVWELLFKKTKTPYKVVIDEAVELGKEFGSDTTSAFVNGVLGSIVEKEKIGQRKND</sequence>
<dbReference type="InterPro" id="IPR006027">
    <property type="entry name" value="NusB_RsmB_TIM44"/>
</dbReference>
<evidence type="ECO:0000313" key="8">
    <source>
        <dbReference type="Proteomes" id="UP000176628"/>
    </source>
</evidence>
<proteinExistence type="inferred from homology"/>
<evidence type="ECO:0000256" key="3">
    <source>
        <dbReference type="ARBA" id="ARBA00022884"/>
    </source>
</evidence>
<evidence type="ECO:0000256" key="2">
    <source>
        <dbReference type="ARBA" id="ARBA00022814"/>
    </source>
</evidence>
<comment type="caution">
    <text evidence="7">The sequence shown here is derived from an EMBL/GenBank/DDBJ whole genome shotgun (WGS) entry which is preliminary data.</text>
</comment>
<gene>
    <name evidence="7" type="ORF">A2Z23_03210</name>
</gene>
<accession>A0A1F5G2U1</accession>
<organism evidence="7 8">
    <name type="scientific">Candidatus Curtissbacteria bacterium RBG_16_39_7</name>
    <dbReference type="NCBI Taxonomy" id="1797707"/>
    <lineage>
        <taxon>Bacteria</taxon>
        <taxon>Candidatus Curtissiibacteriota</taxon>
    </lineage>
</organism>
<evidence type="ECO:0000256" key="4">
    <source>
        <dbReference type="ARBA" id="ARBA00023015"/>
    </source>
</evidence>
<dbReference type="InterPro" id="IPR011605">
    <property type="entry name" value="NusB_fam"/>
</dbReference>
<dbReference type="Gene3D" id="1.10.940.10">
    <property type="entry name" value="NusB-like"/>
    <property type="match status" value="1"/>
</dbReference>
<dbReference type="EMBL" id="MFAV01000028">
    <property type="protein sequence ID" value="OGD86196.1"/>
    <property type="molecule type" value="Genomic_DNA"/>
</dbReference>
<comment type="similarity">
    <text evidence="1">Belongs to the NusB family.</text>
</comment>
<dbReference type="Proteomes" id="UP000176628">
    <property type="component" value="Unassembled WGS sequence"/>
</dbReference>
<dbReference type="GO" id="GO:0003723">
    <property type="term" value="F:RNA binding"/>
    <property type="evidence" value="ECO:0007669"/>
    <property type="project" value="UniProtKB-KW"/>
</dbReference>
<dbReference type="Pfam" id="PF01029">
    <property type="entry name" value="NusB"/>
    <property type="match status" value="1"/>
</dbReference>
<dbReference type="PANTHER" id="PTHR11078">
    <property type="entry name" value="N UTILIZATION SUBSTANCE PROTEIN B-RELATED"/>
    <property type="match status" value="1"/>
</dbReference>
<keyword evidence="5" id="KW-0804">Transcription</keyword>
<dbReference type="GO" id="GO:0005829">
    <property type="term" value="C:cytosol"/>
    <property type="evidence" value="ECO:0007669"/>
    <property type="project" value="TreeGrafter"/>
</dbReference>
<reference evidence="7 8" key="1">
    <citation type="journal article" date="2016" name="Nat. Commun.">
        <title>Thousands of microbial genomes shed light on interconnected biogeochemical processes in an aquifer system.</title>
        <authorList>
            <person name="Anantharaman K."/>
            <person name="Brown C.T."/>
            <person name="Hug L.A."/>
            <person name="Sharon I."/>
            <person name="Castelle C.J."/>
            <person name="Probst A.J."/>
            <person name="Thomas B.C."/>
            <person name="Singh A."/>
            <person name="Wilkins M.J."/>
            <person name="Karaoz U."/>
            <person name="Brodie E.L."/>
            <person name="Williams K.H."/>
            <person name="Hubbard S.S."/>
            <person name="Banfield J.F."/>
        </authorList>
    </citation>
    <scope>NUCLEOTIDE SEQUENCE [LARGE SCALE GENOMIC DNA]</scope>
</reference>
<dbReference type="PANTHER" id="PTHR11078:SF3">
    <property type="entry name" value="ANTITERMINATION NUSB DOMAIN-CONTAINING PROTEIN"/>
    <property type="match status" value="1"/>
</dbReference>
<evidence type="ECO:0000256" key="5">
    <source>
        <dbReference type="ARBA" id="ARBA00023163"/>
    </source>
</evidence>
<dbReference type="SUPFAM" id="SSF48013">
    <property type="entry name" value="NusB-like"/>
    <property type="match status" value="1"/>
</dbReference>
<dbReference type="GO" id="GO:0031564">
    <property type="term" value="P:transcription antitermination"/>
    <property type="evidence" value="ECO:0007669"/>
    <property type="project" value="UniProtKB-KW"/>
</dbReference>
<protein>
    <submittedName>
        <fullName evidence="7">Transcription antitermination factor NusB</fullName>
    </submittedName>
</protein>
<name>A0A1F5G2U1_9BACT</name>
<evidence type="ECO:0000256" key="1">
    <source>
        <dbReference type="ARBA" id="ARBA00005952"/>
    </source>
</evidence>
<keyword evidence="4" id="KW-0805">Transcription regulation</keyword>
<evidence type="ECO:0000313" key="7">
    <source>
        <dbReference type="EMBL" id="OGD86196.1"/>
    </source>
</evidence>
<keyword evidence="3" id="KW-0694">RNA-binding</keyword>
<dbReference type="AlphaFoldDB" id="A0A1F5G2U1"/>
<dbReference type="NCBIfam" id="TIGR01951">
    <property type="entry name" value="nusB"/>
    <property type="match status" value="1"/>
</dbReference>
<dbReference type="InterPro" id="IPR035926">
    <property type="entry name" value="NusB-like_sf"/>
</dbReference>
<dbReference type="GO" id="GO:0006353">
    <property type="term" value="P:DNA-templated transcription termination"/>
    <property type="evidence" value="ECO:0007669"/>
    <property type="project" value="InterPro"/>
</dbReference>
<feature type="domain" description="NusB/RsmB/TIM44" evidence="6">
    <location>
        <begin position="32"/>
        <end position="116"/>
    </location>
</feature>
<evidence type="ECO:0000259" key="6">
    <source>
        <dbReference type="Pfam" id="PF01029"/>
    </source>
</evidence>